<feature type="transmembrane region" description="Helical" evidence="7">
    <location>
        <begin position="114"/>
        <end position="134"/>
    </location>
</feature>
<sequence length="404" mass="46004">MKYLSRGMFYLFFMLTYLAQMIEVLNVLITKSHLDSGQTGIEEGLATNEMAKKDQDYAPKAKKAIGKRNKELLEDIVAHTIHFTANILFFTGIGKSFSMRILGKIFGEIFDLEIVFLTAVISMISLDGFIEYIVCLVYKNPSLEMIFLWCFFAIVFVIPTCILISIKLLRIFGSSFVISCYLSYFILEISDILSVSNVDFSKMEKVPSNIFSENVQVLMKDRGLSDSIYREINPGKNVNAALIGIGGAERIEIYGKVENMNDGQLESILIHEVGHSYDGSLVKKISVFLILLGFEMMLLVFLYDNIAKEFIWNNISKEGSFVVLVCLYFASIRPWLFILYNLTSQSAEMYADLLTKQYNYNGKLADTLYKISVDSFDFLAPSWLYNSLNSLHPSIMNRIEYLSN</sequence>
<feature type="transmembrane region" description="Helical" evidence="7">
    <location>
        <begin position="7"/>
        <end position="29"/>
    </location>
</feature>
<keyword evidence="7" id="KW-0812">Transmembrane</keyword>
<dbReference type="RefSeq" id="XP_003072952.1">
    <property type="nucleotide sequence ID" value="XM_003072906.1"/>
</dbReference>
<keyword evidence="2" id="KW-0479">Metal-binding</keyword>
<comment type="cofactor">
    <cofactor evidence="6">
        <name>Zn(2+)</name>
        <dbReference type="ChEBI" id="CHEBI:29105"/>
    </cofactor>
    <text evidence="6">Binds 1 zinc ion per subunit.</text>
</comment>
<evidence type="ECO:0000256" key="7">
    <source>
        <dbReference type="SAM" id="Phobius"/>
    </source>
</evidence>
<evidence type="ECO:0000259" key="8">
    <source>
        <dbReference type="Pfam" id="PF01435"/>
    </source>
</evidence>
<gene>
    <name evidence="9" type="ORF">Eint_051450</name>
</gene>
<feature type="domain" description="Peptidase M48" evidence="8">
    <location>
        <begin position="232"/>
        <end position="403"/>
    </location>
</feature>
<evidence type="ECO:0000256" key="3">
    <source>
        <dbReference type="ARBA" id="ARBA00022801"/>
    </source>
</evidence>
<dbReference type="GO" id="GO:0006508">
    <property type="term" value="P:proteolysis"/>
    <property type="evidence" value="ECO:0007669"/>
    <property type="project" value="UniProtKB-KW"/>
</dbReference>
<dbReference type="Proteomes" id="UP000002313">
    <property type="component" value="Chromosome V"/>
</dbReference>
<dbReference type="InterPro" id="IPR001915">
    <property type="entry name" value="Peptidase_M48"/>
</dbReference>
<dbReference type="HOGENOM" id="CLU_055667_0_0_1"/>
<reference evidence="9 10" key="1">
    <citation type="journal article" date="2010" name="Nat. Commun.">
        <title>The complete sequence of the smallest known nuclear genome from the microsporidian Encephalitozoon intestinalis.</title>
        <authorList>
            <person name="Corradi N."/>
            <person name="Pombert J.-F."/>
            <person name="Farinelli L."/>
            <person name="Didier E.S."/>
            <person name="Keeling P.J."/>
        </authorList>
    </citation>
    <scope>NUCLEOTIDE SEQUENCE [LARGE SCALE GENOMIC DNA]</scope>
    <source>
        <strain evidence="9 10">ATCC 50506</strain>
    </source>
</reference>
<evidence type="ECO:0000256" key="1">
    <source>
        <dbReference type="ARBA" id="ARBA00022670"/>
    </source>
</evidence>
<dbReference type="KEGG" id="ein:Eint_051450"/>
<keyword evidence="4 6" id="KW-0862">Zinc</keyword>
<evidence type="ECO:0000256" key="2">
    <source>
        <dbReference type="ARBA" id="ARBA00022723"/>
    </source>
</evidence>
<feature type="transmembrane region" description="Helical" evidence="7">
    <location>
        <begin position="285"/>
        <end position="303"/>
    </location>
</feature>
<dbReference type="GO" id="GO:0046872">
    <property type="term" value="F:metal ion binding"/>
    <property type="evidence" value="ECO:0007669"/>
    <property type="project" value="UniProtKB-KW"/>
</dbReference>
<feature type="transmembrane region" description="Helical" evidence="7">
    <location>
        <begin position="76"/>
        <end position="93"/>
    </location>
</feature>
<evidence type="ECO:0000313" key="10">
    <source>
        <dbReference type="Proteomes" id="UP000002313"/>
    </source>
</evidence>
<proteinExistence type="inferred from homology"/>
<dbReference type="GO" id="GO:0004222">
    <property type="term" value="F:metalloendopeptidase activity"/>
    <property type="evidence" value="ECO:0007669"/>
    <property type="project" value="InterPro"/>
</dbReference>
<comment type="similarity">
    <text evidence="6">Belongs to the peptidase M48 family.</text>
</comment>
<dbReference type="AlphaFoldDB" id="E0S706"/>
<keyword evidence="1 6" id="KW-0645">Protease</keyword>
<keyword evidence="3 6" id="KW-0378">Hydrolase</keyword>
<keyword evidence="7" id="KW-0472">Membrane</keyword>
<feature type="transmembrane region" description="Helical" evidence="7">
    <location>
        <begin position="319"/>
        <end position="340"/>
    </location>
</feature>
<evidence type="ECO:0000256" key="4">
    <source>
        <dbReference type="ARBA" id="ARBA00022833"/>
    </source>
</evidence>
<evidence type="ECO:0000256" key="6">
    <source>
        <dbReference type="RuleBase" id="RU003983"/>
    </source>
</evidence>
<feature type="transmembrane region" description="Helical" evidence="7">
    <location>
        <begin position="146"/>
        <end position="166"/>
    </location>
</feature>
<organism evidence="9 10">
    <name type="scientific">Encephalitozoon intestinalis (strain ATCC 50506)</name>
    <name type="common">Microsporidian parasite</name>
    <name type="synonym">Septata intestinalis</name>
    <dbReference type="NCBI Taxonomy" id="876142"/>
    <lineage>
        <taxon>Eukaryota</taxon>
        <taxon>Fungi</taxon>
        <taxon>Fungi incertae sedis</taxon>
        <taxon>Microsporidia</taxon>
        <taxon>Unikaryonidae</taxon>
        <taxon>Encephalitozoon</taxon>
    </lineage>
</organism>
<keyword evidence="10" id="KW-1185">Reference proteome</keyword>
<dbReference type="VEuPathDB" id="MicrosporidiaDB:Eint_051450"/>
<name>E0S706_ENCIT</name>
<protein>
    <recommendedName>
        <fullName evidence="8">Peptidase M48 domain-containing protein</fullName>
    </recommendedName>
</protein>
<reference evidence="9 10" key="2">
    <citation type="journal article" date="2012" name="Proc. Natl. Acad. Sci. U.S.A.">
        <title>Gain and loss of multiple functionally related, horizontally transferred genes in the reduced genomes of two microsporidian parasites.</title>
        <authorList>
            <person name="Pombert J.-F."/>
            <person name="Selman M."/>
            <person name="Burki F."/>
            <person name="Bardell F.T."/>
            <person name="Farinelli L."/>
            <person name="Solter L.F."/>
            <person name="Whitman D.W."/>
            <person name="Weiss L.M."/>
            <person name="Corradi N."/>
            <person name="Keeling P.J."/>
        </authorList>
    </citation>
    <scope>NUCLEOTIDE SEQUENCE [LARGE SCALE GENOMIC DNA]</scope>
    <source>
        <strain evidence="9 10">ATCC 50506</strain>
    </source>
</reference>
<keyword evidence="7" id="KW-1133">Transmembrane helix</keyword>
<keyword evidence="5 6" id="KW-0482">Metalloprotease</keyword>
<dbReference type="EMBL" id="CP001946">
    <property type="protein sequence ID" value="ADM11592.1"/>
    <property type="molecule type" value="Genomic_DNA"/>
</dbReference>
<evidence type="ECO:0000313" key="9">
    <source>
        <dbReference type="EMBL" id="ADM11592.1"/>
    </source>
</evidence>
<dbReference type="GeneID" id="9699273"/>
<evidence type="ECO:0000256" key="5">
    <source>
        <dbReference type="ARBA" id="ARBA00023049"/>
    </source>
</evidence>
<accession>E0S706</accession>
<dbReference type="OrthoDB" id="360839at2759"/>
<dbReference type="PANTHER" id="PTHR10120">
    <property type="entry name" value="CAAX PRENYL PROTEASE 1"/>
    <property type="match status" value="1"/>
</dbReference>
<dbReference type="Pfam" id="PF01435">
    <property type="entry name" value="Peptidase_M48"/>
    <property type="match status" value="1"/>
</dbReference>